<dbReference type="Pfam" id="PF13692">
    <property type="entry name" value="Glyco_trans_1_4"/>
    <property type="match status" value="1"/>
</dbReference>
<protein>
    <submittedName>
        <fullName evidence="1">Glycosyltransferase</fullName>
    </submittedName>
</protein>
<dbReference type="Gene3D" id="3.40.50.2000">
    <property type="entry name" value="Glycogen Phosphorylase B"/>
    <property type="match status" value="1"/>
</dbReference>
<dbReference type="EMBL" id="JACDQQ010002827">
    <property type="protein sequence ID" value="MBA0089082.1"/>
    <property type="molecule type" value="Genomic_DNA"/>
</dbReference>
<sequence length="383" mass="42637">MAPEAPYPLAGGGTLRSASLVHYLARHYDLDLIVFRERGEPDPARPLPPGLVRRVTVIDLPVHSRSRAARALRNTARLVRRIPPLVDRFSGFEREVAQALEGQSYAIGVIEHLWCACYGKQLAPVCERIVLDLHNVESVLHARSAEVAPGADRFAHRVFARAAFRLESALLPCFSQILTASESDAELALKRAPRARVTVYPNAIPLPPLRSMRRDEAVVFSGNLGYHPNISAVRFFRRQVWPRLRQRWPALVWRLVGKNPEAVRRWTSRDPRIEVRGPVCDAVQELAHAKVAVVPILAASGTRLKILEAWAAGLPVVSTPLGVEGLPVENGCHVLLADQGADFAEAVSRLLESRDLQQKLGQAGRRLLESRFTWEKAWESLDL</sequence>
<evidence type="ECO:0000313" key="1">
    <source>
        <dbReference type="EMBL" id="MBA0089082.1"/>
    </source>
</evidence>
<dbReference type="Proteomes" id="UP000567293">
    <property type="component" value="Unassembled WGS sequence"/>
</dbReference>
<comment type="caution">
    <text evidence="1">The sequence shown here is derived from an EMBL/GenBank/DDBJ whole genome shotgun (WGS) entry which is preliminary data.</text>
</comment>
<dbReference type="PANTHER" id="PTHR12526">
    <property type="entry name" value="GLYCOSYLTRANSFERASE"/>
    <property type="match status" value="1"/>
</dbReference>
<organism evidence="1 2">
    <name type="scientific">Candidatus Acidiferrum panamense</name>
    <dbReference type="NCBI Taxonomy" id="2741543"/>
    <lineage>
        <taxon>Bacteria</taxon>
        <taxon>Pseudomonadati</taxon>
        <taxon>Acidobacteriota</taxon>
        <taxon>Terriglobia</taxon>
        <taxon>Candidatus Acidiferrales</taxon>
        <taxon>Candidatus Acidiferrum</taxon>
    </lineage>
</organism>
<dbReference type="CDD" id="cd03801">
    <property type="entry name" value="GT4_PimA-like"/>
    <property type="match status" value="1"/>
</dbReference>
<evidence type="ECO:0000313" key="2">
    <source>
        <dbReference type="Proteomes" id="UP000567293"/>
    </source>
</evidence>
<dbReference type="SUPFAM" id="SSF53756">
    <property type="entry name" value="UDP-Glycosyltransferase/glycogen phosphorylase"/>
    <property type="match status" value="1"/>
</dbReference>
<reference evidence="1" key="1">
    <citation type="submission" date="2020-06" db="EMBL/GenBank/DDBJ databases">
        <title>Legume-microbial interactions unlock mineral nutrients during tropical forest succession.</title>
        <authorList>
            <person name="Epihov D.Z."/>
        </authorList>
    </citation>
    <scope>NUCLEOTIDE SEQUENCE [LARGE SCALE GENOMIC DNA]</scope>
    <source>
        <strain evidence="1">Pan2503</strain>
    </source>
</reference>
<keyword evidence="2" id="KW-1185">Reference proteome</keyword>
<name>A0A7V8NX58_9BACT</name>
<accession>A0A7V8NX58</accession>
<dbReference type="PANTHER" id="PTHR12526:SF600">
    <property type="entry name" value="GLYCOSYL TRANSFERASE GROUP 1"/>
    <property type="match status" value="1"/>
</dbReference>
<dbReference type="AlphaFoldDB" id="A0A7V8NX58"/>
<dbReference type="GO" id="GO:0016757">
    <property type="term" value="F:glycosyltransferase activity"/>
    <property type="evidence" value="ECO:0007669"/>
    <property type="project" value="TreeGrafter"/>
</dbReference>
<proteinExistence type="predicted"/>
<gene>
    <name evidence="1" type="ORF">HRJ53_29175</name>
</gene>